<evidence type="ECO:0000256" key="1">
    <source>
        <dbReference type="SAM" id="MobiDB-lite"/>
    </source>
</evidence>
<dbReference type="AlphaFoldDB" id="A0A935K666"/>
<organism evidence="2 3">
    <name type="scientific">Candidatus Dechloromonas phosphorivorans</name>
    <dbReference type="NCBI Taxonomy" id="2899244"/>
    <lineage>
        <taxon>Bacteria</taxon>
        <taxon>Pseudomonadati</taxon>
        <taxon>Pseudomonadota</taxon>
        <taxon>Betaproteobacteria</taxon>
        <taxon>Rhodocyclales</taxon>
        <taxon>Azonexaceae</taxon>
        <taxon>Dechloromonas</taxon>
    </lineage>
</organism>
<dbReference type="Proteomes" id="UP000739411">
    <property type="component" value="Unassembled WGS sequence"/>
</dbReference>
<evidence type="ECO:0000313" key="3">
    <source>
        <dbReference type="Proteomes" id="UP000739411"/>
    </source>
</evidence>
<gene>
    <name evidence="2" type="ORF">IPJ38_15695</name>
</gene>
<accession>A0A935K666</accession>
<dbReference type="EMBL" id="JADJMS010000039">
    <property type="protein sequence ID" value="MBK7416322.1"/>
    <property type="molecule type" value="Genomic_DNA"/>
</dbReference>
<sequence length="256" mass="28745">MPPVKIILQMASTSQPTSVLQKYAGQFLRLAFDGPPHVLMRAFAVETALALNSAFQGAYTDEAIVALKNVNCGRLHSGKMLQRVDSPARRDHIGYELDLKPYWFKPLGRVFGVSVDAVTDQVVQWVSKDCVRDARSSGGEPRREQFRRQRASPYKSDQPAVDNHEFYLAYHAMFCVAGELLSEHSIVIDRWESNVFDSWLRRHRLARNDGTGWLIVAIRGQLSGGLGKTKSVLKVGAGRSHVRILRMLYALMGCCR</sequence>
<comment type="caution">
    <text evidence="2">The sequence shown here is derived from an EMBL/GenBank/DDBJ whole genome shotgun (WGS) entry which is preliminary data.</text>
</comment>
<reference evidence="2 3" key="1">
    <citation type="submission" date="2020-10" db="EMBL/GenBank/DDBJ databases">
        <title>Connecting structure to function with the recovery of over 1000 high-quality activated sludge metagenome-assembled genomes encoding full-length rRNA genes using long-read sequencing.</title>
        <authorList>
            <person name="Singleton C.M."/>
            <person name="Petriglieri F."/>
            <person name="Kristensen J.M."/>
            <person name="Kirkegaard R.H."/>
            <person name="Michaelsen T.Y."/>
            <person name="Andersen M.H."/>
            <person name="Karst S.M."/>
            <person name="Dueholm M.S."/>
            <person name="Nielsen P.H."/>
            <person name="Albertsen M."/>
        </authorList>
    </citation>
    <scope>NUCLEOTIDE SEQUENCE [LARGE SCALE GENOMIC DNA]</scope>
    <source>
        <strain evidence="2">EsbW_18-Q3-R4-48_BATAC.463</strain>
    </source>
</reference>
<feature type="compositionally biased region" description="Basic and acidic residues" evidence="1">
    <location>
        <begin position="133"/>
        <end position="147"/>
    </location>
</feature>
<feature type="region of interest" description="Disordered" evidence="1">
    <location>
        <begin position="133"/>
        <end position="157"/>
    </location>
</feature>
<proteinExistence type="predicted"/>
<protein>
    <submittedName>
        <fullName evidence="2">Uncharacterized protein</fullName>
    </submittedName>
</protein>
<name>A0A935K666_9RHOO</name>
<evidence type="ECO:0000313" key="2">
    <source>
        <dbReference type="EMBL" id="MBK7416322.1"/>
    </source>
</evidence>